<name>A0ACC1RKY1_9APHY</name>
<accession>A0ACC1RKY1</accession>
<proteinExistence type="predicted"/>
<comment type="caution">
    <text evidence="1">The sequence shown here is derived from an EMBL/GenBank/DDBJ whole genome shotgun (WGS) entry which is preliminary data.</text>
</comment>
<sequence length="180" mass="20191">MPSPLTQSQSHSSDYFDNDPDYLRALQEVEIPGDGPSVPPAKVGPSRPQEPAREMPPPTQIGQKRRRSPGEEEEESGSARHRVLKSIDQDPSKAGYLASDTYGASHFGAWGEYMSRKRAKLQIQNAEMDEEEPVVQKSRIFKGLQIYINGYTEPSVQDLRKLIIQHGGVFHAYLDRKSLV</sequence>
<dbReference type="EMBL" id="JANHOG010002719">
    <property type="protein sequence ID" value="KAJ3520609.1"/>
    <property type="molecule type" value="Genomic_DNA"/>
</dbReference>
<gene>
    <name evidence="1" type="ORF">NM688_g9139</name>
</gene>
<organism evidence="1 2">
    <name type="scientific">Phlebia brevispora</name>
    <dbReference type="NCBI Taxonomy" id="194682"/>
    <lineage>
        <taxon>Eukaryota</taxon>
        <taxon>Fungi</taxon>
        <taxon>Dikarya</taxon>
        <taxon>Basidiomycota</taxon>
        <taxon>Agaricomycotina</taxon>
        <taxon>Agaricomycetes</taxon>
        <taxon>Polyporales</taxon>
        <taxon>Meruliaceae</taxon>
        <taxon>Phlebia</taxon>
    </lineage>
</organism>
<keyword evidence="2" id="KW-1185">Reference proteome</keyword>
<dbReference type="Proteomes" id="UP001148662">
    <property type="component" value="Unassembled WGS sequence"/>
</dbReference>
<reference evidence="1" key="1">
    <citation type="submission" date="2022-07" db="EMBL/GenBank/DDBJ databases">
        <title>Genome Sequence of Phlebia brevispora.</title>
        <authorList>
            <person name="Buettner E."/>
        </authorList>
    </citation>
    <scope>NUCLEOTIDE SEQUENCE</scope>
    <source>
        <strain evidence="1">MPL23</strain>
    </source>
</reference>
<evidence type="ECO:0000313" key="2">
    <source>
        <dbReference type="Proteomes" id="UP001148662"/>
    </source>
</evidence>
<evidence type="ECO:0000313" key="1">
    <source>
        <dbReference type="EMBL" id="KAJ3520609.1"/>
    </source>
</evidence>
<protein>
    <submittedName>
        <fullName evidence="1">Uncharacterized protein</fullName>
    </submittedName>
</protein>